<dbReference type="GO" id="GO:0006281">
    <property type="term" value="P:DNA repair"/>
    <property type="evidence" value="ECO:0007669"/>
    <property type="project" value="InterPro"/>
</dbReference>
<dbReference type="AlphaFoldDB" id="A0A2P2JFY5"/>
<name>A0A2P2JFY5_RHIMU</name>
<protein>
    <submittedName>
        <fullName evidence="6">Uncharacterized protein LOC8275459 isoform X2</fullName>
    </submittedName>
</protein>
<evidence type="ECO:0000256" key="1">
    <source>
        <dbReference type="ARBA" id="ARBA00022723"/>
    </source>
</evidence>
<dbReference type="PANTHER" id="PTHR12415">
    <property type="entry name" value="TYROSYL-DNA PHOSPHODIESTERASE 1"/>
    <property type="match status" value="1"/>
</dbReference>
<reference evidence="6" key="1">
    <citation type="submission" date="2018-02" db="EMBL/GenBank/DDBJ databases">
        <title>Rhizophora mucronata_Transcriptome.</title>
        <authorList>
            <person name="Meera S.P."/>
            <person name="Sreeshan A."/>
            <person name="Augustine A."/>
        </authorList>
    </citation>
    <scope>NUCLEOTIDE SEQUENCE</scope>
    <source>
        <tissue evidence="6">Leaf</tissue>
    </source>
</reference>
<dbReference type="InterPro" id="IPR014905">
    <property type="entry name" value="HIRAN"/>
</dbReference>
<dbReference type="Gene3D" id="3.30.70.2330">
    <property type="match status" value="1"/>
</dbReference>
<evidence type="ECO:0000256" key="4">
    <source>
        <dbReference type="PIRSR" id="PIRSR610347-2"/>
    </source>
</evidence>
<organism evidence="6">
    <name type="scientific">Rhizophora mucronata</name>
    <name type="common">Asiatic mangrove</name>
    <dbReference type="NCBI Taxonomy" id="61149"/>
    <lineage>
        <taxon>Eukaryota</taxon>
        <taxon>Viridiplantae</taxon>
        <taxon>Streptophyta</taxon>
        <taxon>Embryophyta</taxon>
        <taxon>Tracheophyta</taxon>
        <taxon>Spermatophyta</taxon>
        <taxon>Magnoliopsida</taxon>
        <taxon>eudicotyledons</taxon>
        <taxon>Gunneridae</taxon>
        <taxon>Pentapetalae</taxon>
        <taxon>rosids</taxon>
        <taxon>fabids</taxon>
        <taxon>Malpighiales</taxon>
        <taxon>Rhizophoraceae</taxon>
        <taxon>Rhizophora</taxon>
    </lineage>
</organism>
<dbReference type="GO" id="GO:0008270">
    <property type="term" value="F:zinc ion binding"/>
    <property type="evidence" value="ECO:0007669"/>
    <property type="project" value="InterPro"/>
</dbReference>
<sequence>MFSDEMQLDRAKFLEETNPMGHNSQGSVSSGQRSKRVFAVCANDAMHSGFNLSRPKCRGIVSQAKFFLSQCRVILKSGNPISRIREHASPDCSMETTYAGNNRLNNSLSAPILDTSKFCAGGETEANKCVMTFRKKEPVCTNLQFDMDTVNNVQKGNGGCVCIGGDHSRNKGIARAYSENDDANQTCNAFLPTPTGKNPPSFNGVCQLKASEEFYPAPGKNFYLNRLHSLGGGPFSDHNVISLPELLYPIESISQIFIATFTCDVSWFLSYCQIPSQLPVTIACHNTEHCWSSSADKRISTPYSDFPYVVVVFPQFPEEIAFGKDRKRQGIACHHPKLFVLQREDSIRVIITSANLVANQWNNVTNTIWWQDFPARSAPELSSLFVRVSDRELDQDSGSDFVAQLAVFMASLLTDVPSQAHWIIELTKYNFSEAMGYLIASVPGIYSHKSLHEYQCSLQPSGEKVISTVETSVVGLSHLFRTAADTNGAQLKRLAAFMGKSHENDYGMVEIVLRRNINVPADLNAVSVLVPNPDLFSQGDCVQLGFLPRNVAKWVSPLWDGGFFRFSGYVHPKDALAAAFGGSNMRVQLILCVSQAWYF</sequence>
<dbReference type="PANTHER" id="PTHR12415:SF3">
    <property type="entry name" value="OS04G0403400 PROTEIN"/>
    <property type="match status" value="1"/>
</dbReference>
<dbReference type="SMART" id="SM00910">
    <property type="entry name" value="HIRAN"/>
    <property type="match status" value="1"/>
</dbReference>
<evidence type="ECO:0000256" key="2">
    <source>
        <dbReference type="ARBA" id="ARBA00022801"/>
    </source>
</evidence>
<dbReference type="EMBL" id="GGEC01011882">
    <property type="protein sequence ID" value="MBW92365.1"/>
    <property type="molecule type" value="Transcribed_RNA"/>
</dbReference>
<dbReference type="CDD" id="cd09122">
    <property type="entry name" value="PLDc_Tdp1_1"/>
    <property type="match status" value="1"/>
</dbReference>
<keyword evidence="1" id="KW-0479">Metal-binding</keyword>
<dbReference type="GO" id="GO:0003676">
    <property type="term" value="F:nucleic acid binding"/>
    <property type="evidence" value="ECO:0007669"/>
    <property type="project" value="InterPro"/>
</dbReference>
<keyword evidence="2" id="KW-0378">Hydrolase</keyword>
<dbReference type="SUPFAM" id="SSF56024">
    <property type="entry name" value="Phospholipase D/nuclease"/>
    <property type="match status" value="1"/>
</dbReference>
<proteinExistence type="predicted"/>
<dbReference type="Pfam" id="PF06087">
    <property type="entry name" value="Tyr-DNA_phospho"/>
    <property type="match status" value="1"/>
</dbReference>
<dbReference type="GO" id="GO:0016818">
    <property type="term" value="F:hydrolase activity, acting on acid anhydrides, in phosphorus-containing anhydrides"/>
    <property type="evidence" value="ECO:0007669"/>
    <property type="project" value="InterPro"/>
</dbReference>
<evidence type="ECO:0000256" key="3">
    <source>
        <dbReference type="PIRSR" id="PIRSR610347-1"/>
    </source>
</evidence>
<accession>A0A2P2JFY5</accession>
<dbReference type="InterPro" id="IPR010347">
    <property type="entry name" value="Tdp1"/>
</dbReference>
<evidence type="ECO:0000313" key="6">
    <source>
        <dbReference type="EMBL" id="MBW92365.1"/>
    </source>
</evidence>
<dbReference type="GO" id="GO:0008081">
    <property type="term" value="F:phosphoric diester hydrolase activity"/>
    <property type="evidence" value="ECO:0007669"/>
    <property type="project" value="InterPro"/>
</dbReference>
<dbReference type="GO" id="GO:0005634">
    <property type="term" value="C:nucleus"/>
    <property type="evidence" value="ECO:0007669"/>
    <property type="project" value="InterPro"/>
</dbReference>
<feature type="domain" description="HIRAN" evidence="5">
    <location>
        <begin position="466"/>
        <end position="593"/>
    </location>
</feature>
<feature type="active site" description="Nucleophile" evidence="3">
    <location>
        <position position="335"/>
    </location>
</feature>
<dbReference type="Pfam" id="PF08797">
    <property type="entry name" value="HIRAN"/>
    <property type="match status" value="1"/>
</dbReference>
<feature type="binding site" evidence="4">
    <location>
        <position position="337"/>
    </location>
    <ligand>
        <name>substrate</name>
    </ligand>
</feature>
<dbReference type="Gene3D" id="3.30.870.10">
    <property type="entry name" value="Endonuclease Chain A"/>
    <property type="match status" value="1"/>
</dbReference>
<evidence type="ECO:0000259" key="5">
    <source>
        <dbReference type="SMART" id="SM00910"/>
    </source>
</evidence>